<evidence type="ECO:0000313" key="8">
    <source>
        <dbReference type="Proteomes" id="UP000436801"/>
    </source>
</evidence>
<evidence type="ECO:0000256" key="3">
    <source>
        <dbReference type="ARBA" id="ARBA00030642"/>
    </source>
</evidence>
<sequence>MRAALRLLELAVLAEAARRDLAAGITVSDDDVRARLAAKPGRYDEFLLSHIFVAVGEGRGGITRTEEEAKRKVLELRRRIATGEDFANVARTESDDAATAEAAGELSSMFGRYMADEFFPFARMLKQDEVSQPIRGKLGYHLIRLEQRIPATAETARFLITQDIREERMPDRIAAAIREAKP</sequence>
<dbReference type="RefSeq" id="WP_218570848.1">
    <property type="nucleotide sequence ID" value="NZ_FNBI01000019.1"/>
</dbReference>
<dbReference type="SUPFAM" id="SSF54534">
    <property type="entry name" value="FKBP-like"/>
    <property type="match status" value="1"/>
</dbReference>
<keyword evidence="5" id="KW-0697">Rotamase</keyword>
<dbReference type="PROSITE" id="PS50198">
    <property type="entry name" value="PPIC_PPIASE_2"/>
    <property type="match status" value="1"/>
</dbReference>
<dbReference type="Gene3D" id="3.10.50.40">
    <property type="match status" value="1"/>
</dbReference>
<dbReference type="Proteomes" id="UP000436801">
    <property type="component" value="Unassembled WGS sequence"/>
</dbReference>
<organism evidence="7 8">
    <name type="scientific">Sphingomonas carotinifaciens</name>
    <dbReference type="NCBI Taxonomy" id="1166323"/>
    <lineage>
        <taxon>Bacteria</taxon>
        <taxon>Pseudomonadati</taxon>
        <taxon>Pseudomonadota</taxon>
        <taxon>Alphaproteobacteria</taxon>
        <taxon>Sphingomonadales</taxon>
        <taxon>Sphingomonadaceae</taxon>
        <taxon>Sphingomonas</taxon>
    </lineage>
</organism>
<dbReference type="InterPro" id="IPR000297">
    <property type="entry name" value="PPIase_PpiC"/>
</dbReference>
<feature type="domain" description="PpiC" evidence="6">
    <location>
        <begin position="43"/>
        <end position="147"/>
    </location>
</feature>
<name>A0A6N8LPH9_9SPHN</name>
<dbReference type="InterPro" id="IPR046357">
    <property type="entry name" value="PPIase_dom_sf"/>
</dbReference>
<evidence type="ECO:0000256" key="4">
    <source>
        <dbReference type="ARBA" id="ARBA00031484"/>
    </source>
</evidence>
<dbReference type="GO" id="GO:0003755">
    <property type="term" value="F:peptidyl-prolyl cis-trans isomerase activity"/>
    <property type="evidence" value="ECO:0007669"/>
    <property type="project" value="UniProtKB-KW"/>
</dbReference>
<proteinExistence type="inferred from homology"/>
<evidence type="ECO:0000313" key="7">
    <source>
        <dbReference type="EMBL" id="MWC42189.1"/>
    </source>
</evidence>
<evidence type="ECO:0000256" key="1">
    <source>
        <dbReference type="ARBA" id="ARBA00007656"/>
    </source>
</evidence>
<gene>
    <name evidence="7" type="ORF">GQR91_00745</name>
</gene>
<dbReference type="PANTHER" id="PTHR47245">
    <property type="entry name" value="PEPTIDYLPROLYL ISOMERASE"/>
    <property type="match status" value="1"/>
</dbReference>
<evidence type="ECO:0000259" key="6">
    <source>
        <dbReference type="PROSITE" id="PS50198"/>
    </source>
</evidence>
<comment type="similarity">
    <text evidence="1">Belongs to the PpiC/parvulin rotamase family.</text>
</comment>
<dbReference type="InterPro" id="IPR050245">
    <property type="entry name" value="PrsA_foldase"/>
</dbReference>
<dbReference type="Pfam" id="PF00639">
    <property type="entry name" value="Rotamase"/>
    <property type="match status" value="1"/>
</dbReference>
<dbReference type="AlphaFoldDB" id="A0A6N8LPH9"/>
<evidence type="ECO:0000256" key="5">
    <source>
        <dbReference type="PROSITE-ProRule" id="PRU00278"/>
    </source>
</evidence>
<comment type="caution">
    <text evidence="7">The sequence shown here is derived from an EMBL/GenBank/DDBJ whole genome shotgun (WGS) entry which is preliminary data.</text>
</comment>
<keyword evidence="5" id="KW-0413">Isomerase</keyword>
<reference evidence="7 8" key="1">
    <citation type="submission" date="2019-12" db="EMBL/GenBank/DDBJ databases">
        <authorList>
            <person name="Zheng J."/>
        </authorList>
    </citation>
    <scope>NUCLEOTIDE SEQUENCE [LARGE SCALE GENOMIC DNA]</scope>
    <source>
        <strain evidence="7 8">DSM 27347</strain>
    </source>
</reference>
<dbReference type="EMBL" id="WSUT01000001">
    <property type="protein sequence ID" value="MWC42189.1"/>
    <property type="molecule type" value="Genomic_DNA"/>
</dbReference>
<accession>A0A6N8LPH9</accession>
<dbReference type="PANTHER" id="PTHR47245:SF3">
    <property type="entry name" value="PEPTIDYL-PROLYL CIS-TRANS ISOMERASE, PPIC-TYPE-RELATED"/>
    <property type="match status" value="1"/>
</dbReference>
<evidence type="ECO:0000256" key="2">
    <source>
        <dbReference type="ARBA" id="ARBA00018370"/>
    </source>
</evidence>
<protein>
    <recommendedName>
        <fullName evidence="2">Parvulin-like PPIase</fullName>
    </recommendedName>
    <alternativeName>
        <fullName evidence="3">Peptidyl-prolyl cis-trans isomerase plp</fullName>
    </alternativeName>
    <alternativeName>
        <fullName evidence="4">Rotamase plp</fullName>
    </alternativeName>
</protein>